<dbReference type="InterPro" id="IPR001544">
    <property type="entry name" value="Aminotrans_IV"/>
</dbReference>
<keyword evidence="3 5" id="KW-0663">Pyridoxal phosphate</keyword>
<evidence type="ECO:0000313" key="6">
    <source>
        <dbReference type="EMBL" id="GAA0852672.1"/>
    </source>
</evidence>
<dbReference type="Gene3D" id="3.30.470.10">
    <property type="match status" value="1"/>
</dbReference>
<keyword evidence="7" id="KW-1185">Reference proteome</keyword>
<evidence type="ECO:0000313" key="7">
    <source>
        <dbReference type="Proteomes" id="UP001500359"/>
    </source>
</evidence>
<dbReference type="InterPro" id="IPR043131">
    <property type="entry name" value="BCAT-like_N"/>
</dbReference>
<proteinExistence type="inferred from homology"/>
<name>A0ABN1LCJ2_9ALTE</name>
<comment type="cofactor">
    <cofactor evidence="1 5">
        <name>pyridoxal 5'-phosphate</name>
        <dbReference type="ChEBI" id="CHEBI:597326"/>
    </cofactor>
</comment>
<dbReference type="Gene3D" id="3.20.10.10">
    <property type="entry name" value="D-amino Acid Aminotransferase, subunit A, domain 2"/>
    <property type="match status" value="1"/>
</dbReference>
<sequence length="287" mass="32284">MANDTVYLNGQFLNKQKARISPLDRGFLFGDGIYEVIPCQAGKLIGFELHIQRLRAGLDSISISLDWSYQQWQDIIESLMKRNQAKDVSVYIQVSRGTDRIRQHGFSQDISPTIFVMCQAMASSAYLAAVDSPELQVMTQLDQRWRNCHIKATSLLANVLHFQHAQRLHVDETLLYNAQQQLTEGSTSNVFVVKKGRVFTPPLDNQILPGVTRAMLIDMLTKHTQIEVVQKPILLSDARTADEIWLTSSSKQVSAVVTLDGVAVGNGAKGKWCDIAQQLFDRLKFSY</sequence>
<evidence type="ECO:0000256" key="2">
    <source>
        <dbReference type="ARBA" id="ARBA00009320"/>
    </source>
</evidence>
<evidence type="ECO:0000256" key="4">
    <source>
        <dbReference type="RuleBase" id="RU004106"/>
    </source>
</evidence>
<dbReference type="SUPFAM" id="SSF56752">
    <property type="entry name" value="D-aminoacid aminotransferase-like PLP-dependent enzymes"/>
    <property type="match status" value="1"/>
</dbReference>
<dbReference type="Pfam" id="PF01063">
    <property type="entry name" value="Aminotran_4"/>
    <property type="match status" value="1"/>
</dbReference>
<gene>
    <name evidence="6" type="ORF">GCM10009114_03300</name>
</gene>
<dbReference type="InterPro" id="IPR018300">
    <property type="entry name" value="Aminotrans_IV_CS"/>
</dbReference>
<comment type="similarity">
    <text evidence="2 4">Belongs to the class-IV pyridoxal-phosphate-dependent aminotransferase family.</text>
</comment>
<comment type="caution">
    <text evidence="6">The sequence shown here is derived from an EMBL/GenBank/DDBJ whole genome shotgun (WGS) entry which is preliminary data.</text>
</comment>
<keyword evidence="6" id="KW-0032">Aminotransferase</keyword>
<dbReference type="InterPro" id="IPR036038">
    <property type="entry name" value="Aminotransferase-like"/>
</dbReference>
<accession>A0ABN1LCJ2</accession>
<evidence type="ECO:0000256" key="5">
    <source>
        <dbReference type="RuleBase" id="RU004516"/>
    </source>
</evidence>
<dbReference type="PROSITE" id="PS00770">
    <property type="entry name" value="AA_TRANSFER_CLASS_4"/>
    <property type="match status" value="1"/>
</dbReference>
<evidence type="ECO:0000256" key="1">
    <source>
        <dbReference type="ARBA" id="ARBA00001933"/>
    </source>
</evidence>
<dbReference type="RefSeq" id="WP_343855933.1">
    <property type="nucleotide sequence ID" value="NZ_BAAAFD010000001.1"/>
</dbReference>
<dbReference type="Proteomes" id="UP001500359">
    <property type="component" value="Unassembled WGS sequence"/>
</dbReference>
<dbReference type="PANTHER" id="PTHR42743">
    <property type="entry name" value="AMINO-ACID AMINOTRANSFERASE"/>
    <property type="match status" value="1"/>
</dbReference>
<protein>
    <submittedName>
        <fullName evidence="6">D-amino acid aminotransferase</fullName>
    </submittedName>
</protein>
<keyword evidence="6" id="KW-0808">Transferase</keyword>
<evidence type="ECO:0000256" key="3">
    <source>
        <dbReference type="ARBA" id="ARBA00022898"/>
    </source>
</evidence>
<dbReference type="PANTHER" id="PTHR42743:SF10">
    <property type="entry name" value="D-ALANINE AMINOTRANSFERASE"/>
    <property type="match status" value="1"/>
</dbReference>
<dbReference type="EMBL" id="BAAAFD010000001">
    <property type="protein sequence ID" value="GAA0852672.1"/>
    <property type="molecule type" value="Genomic_DNA"/>
</dbReference>
<dbReference type="InterPro" id="IPR050571">
    <property type="entry name" value="Class-IV_PLP-Dep_Aminotrnsfr"/>
</dbReference>
<reference evidence="6 7" key="1">
    <citation type="journal article" date="2019" name="Int. J. Syst. Evol. Microbiol.">
        <title>The Global Catalogue of Microorganisms (GCM) 10K type strain sequencing project: providing services to taxonomists for standard genome sequencing and annotation.</title>
        <authorList>
            <consortium name="The Broad Institute Genomics Platform"/>
            <consortium name="The Broad Institute Genome Sequencing Center for Infectious Disease"/>
            <person name="Wu L."/>
            <person name="Ma J."/>
        </authorList>
    </citation>
    <scope>NUCLEOTIDE SEQUENCE [LARGE SCALE GENOMIC DNA]</scope>
    <source>
        <strain evidence="6 7">JCM 15896</strain>
    </source>
</reference>
<dbReference type="GO" id="GO:0008483">
    <property type="term" value="F:transaminase activity"/>
    <property type="evidence" value="ECO:0007669"/>
    <property type="project" value="UniProtKB-KW"/>
</dbReference>
<dbReference type="InterPro" id="IPR043132">
    <property type="entry name" value="BCAT-like_C"/>
</dbReference>
<organism evidence="6 7">
    <name type="scientific">Aliiglaciecola litoralis</name>
    <dbReference type="NCBI Taxonomy" id="582857"/>
    <lineage>
        <taxon>Bacteria</taxon>
        <taxon>Pseudomonadati</taxon>
        <taxon>Pseudomonadota</taxon>
        <taxon>Gammaproteobacteria</taxon>
        <taxon>Alteromonadales</taxon>
        <taxon>Alteromonadaceae</taxon>
        <taxon>Aliiglaciecola</taxon>
    </lineage>
</organism>